<feature type="domain" description="Flagellar hook-associated protein 2 C-terminal" evidence="7">
    <location>
        <begin position="219"/>
        <end position="447"/>
    </location>
</feature>
<name>A0ABS7SRS1_9BURK</name>
<keyword evidence="5" id="KW-0964">Secreted</keyword>
<organism evidence="8 9">
    <name type="scientific">Massilia soli</name>
    <dbReference type="NCBI Taxonomy" id="2792854"/>
    <lineage>
        <taxon>Bacteria</taxon>
        <taxon>Pseudomonadati</taxon>
        <taxon>Pseudomonadota</taxon>
        <taxon>Betaproteobacteria</taxon>
        <taxon>Burkholderiales</taxon>
        <taxon>Oxalobacteraceae</taxon>
        <taxon>Telluria group</taxon>
        <taxon>Massilia</taxon>
    </lineage>
</organism>
<dbReference type="InterPro" id="IPR040026">
    <property type="entry name" value="FliD"/>
</dbReference>
<feature type="coiled-coil region" evidence="5">
    <location>
        <begin position="403"/>
        <end position="430"/>
    </location>
</feature>
<evidence type="ECO:0000256" key="3">
    <source>
        <dbReference type="ARBA" id="ARBA00023054"/>
    </source>
</evidence>
<keyword evidence="4 5" id="KW-0975">Bacterial flagellum</keyword>
<evidence type="ECO:0000313" key="9">
    <source>
        <dbReference type="Proteomes" id="UP000809349"/>
    </source>
</evidence>
<evidence type="ECO:0000256" key="5">
    <source>
        <dbReference type="RuleBase" id="RU362066"/>
    </source>
</evidence>
<dbReference type="InterPro" id="IPR003481">
    <property type="entry name" value="FliD_N"/>
</dbReference>
<dbReference type="Pfam" id="PF02465">
    <property type="entry name" value="FliD_N"/>
    <property type="match status" value="1"/>
</dbReference>
<accession>A0ABS7SRS1</accession>
<comment type="subcellular location">
    <subcellularLocation>
        <location evidence="5">Secreted</location>
    </subcellularLocation>
    <subcellularLocation>
        <location evidence="5">Bacterial flagellum</location>
    </subcellularLocation>
</comment>
<dbReference type="Proteomes" id="UP000809349">
    <property type="component" value="Unassembled WGS sequence"/>
</dbReference>
<reference evidence="8 9" key="1">
    <citation type="submission" date="2021-01" db="EMBL/GenBank/DDBJ databases">
        <authorList>
            <person name="Ruan W."/>
            <person name="Khan S.A."/>
            <person name="Jeon C.O."/>
        </authorList>
    </citation>
    <scope>NUCLEOTIDE SEQUENCE [LARGE SCALE GENOMIC DNA]</scope>
    <source>
        <strain evidence="8 9">R798</strain>
    </source>
</reference>
<evidence type="ECO:0000256" key="4">
    <source>
        <dbReference type="ARBA" id="ARBA00023143"/>
    </source>
</evidence>
<dbReference type="PANTHER" id="PTHR30288:SF0">
    <property type="entry name" value="FLAGELLAR HOOK-ASSOCIATED PROTEIN 2"/>
    <property type="match status" value="1"/>
</dbReference>
<keyword evidence="3 5" id="KW-0175">Coiled coil</keyword>
<dbReference type="Pfam" id="PF07195">
    <property type="entry name" value="FliD_C"/>
    <property type="match status" value="1"/>
</dbReference>
<protein>
    <recommendedName>
        <fullName evidence="5">Flagellar hook-associated protein 2</fullName>
        <shortName evidence="5">HAP2</shortName>
    </recommendedName>
    <alternativeName>
        <fullName evidence="5">Flagellar cap protein</fullName>
    </alternativeName>
</protein>
<reference evidence="8 9" key="2">
    <citation type="submission" date="2021-08" db="EMBL/GenBank/DDBJ databases">
        <title>Massilia sp. R798.</title>
        <authorList>
            <person name="Baek J.H."/>
            <person name="Jung H.S."/>
            <person name="Kim K.R."/>
            <person name="Jeon C.O."/>
        </authorList>
    </citation>
    <scope>NUCLEOTIDE SEQUENCE [LARGE SCALE GENOMIC DNA]</scope>
    <source>
        <strain evidence="8 9">R798</strain>
    </source>
</reference>
<keyword evidence="9" id="KW-1185">Reference proteome</keyword>
<comment type="function">
    <text evidence="5">Required for morphogenesis and for the elongation of the flagellar filament by facilitating polymerization of the flagellin monomers at the tip of growing filament. Forms a capping structure, which prevents flagellin subunits (transported through the central channel of the flagellum) from leaking out without polymerization at the distal end.</text>
</comment>
<evidence type="ECO:0000259" key="6">
    <source>
        <dbReference type="Pfam" id="PF02465"/>
    </source>
</evidence>
<keyword evidence="8" id="KW-0969">Cilium</keyword>
<dbReference type="EMBL" id="JAFBIL020000006">
    <property type="protein sequence ID" value="MBZ2208630.1"/>
    <property type="molecule type" value="Genomic_DNA"/>
</dbReference>
<dbReference type="PANTHER" id="PTHR30288">
    <property type="entry name" value="FLAGELLAR CAP/ASSEMBLY PROTEIN FLID"/>
    <property type="match status" value="1"/>
</dbReference>
<comment type="caution">
    <text evidence="8">The sequence shown here is derived from an EMBL/GenBank/DDBJ whole genome shotgun (WGS) entry which is preliminary data.</text>
</comment>
<evidence type="ECO:0000256" key="1">
    <source>
        <dbReference type="ARBA" id="ARBA00009764"/>
    </source>
</evidence>
<keyword evidence="8" id="KW-0966">Cell projection</keyword>
<comment type="similarity">
    <text evidence="1 5">Belongs to the FliD family.</text>
</comment>
<sequence>MIMAITSPTYDPATTAAALAENYVAKRQEVQATQTKKAQAAAKALNELKGAISSYQASLYTMATSTSILSRTAKFGDEAFGSASATAAASAGSYSFFVERLATASQVAFSAIPNAASSSGTLGISLNGAPSFSVDLNSADTDGLAGMTTRELAMAINAAPDNKGKVSASVVNINGVAELVLTSQSTGAAGTITLDASGITDAPLQAALDPANARTLVAAQDALIRLGAENGTAIQQASNTFTNIDGVSMTFTKAHAAGAAPVTITVAADNSTTTANVQKFVNEYNRLKSVIDAMVSAGNPAEKKAAGVFSDDGGVRVLQNRLVSILRQAGTGSLAAYGITAARDGTLSLDAARLTKQLAVDPNGLDTLIGKASATAPSGIAGNLDSYLKQWSSASNGQIKQRLESNDKLLVRLEQRQEELDQQYNGAYQRYLKQFTMLQGLQAQMNSSSSMLDALFGNKKD</sequence>
<dbReference type="InterPro" id="IPR010809">
    <property type="entry name" value="FliD_C"/>
</dbReference>
<gene>
    <name evidence="8" type="primary">fliD</name>
    <name evidence="8" type="ORF">I4X03_015295</name>
</gene>
<evidence type="ECO:0000259" key="7">
    <source>
        <dbReference type="Pfam" id="PF07195"/>
    </source>
</evidence>
<evidence type="ECO:0000313" key="8">
    <source>
        <dbReference type="EMBL" id="MBZ2208630.1"/>
    </source>
</evidence>
<proteinExistence type="inferred from homology"/>
<feature type="domain" description="Flagellar hook-associated protein 2 N-terminal" evidence="6">
    <location>
        <begin position="11"/>
        <end position="104"/>
    </location>
</feature>
<comment type="subunit">
    <text evidence="2 5">Homopentamer.</text>
</comment>
<keyword evidence="8" id="KW-0282">Flagellum</keyword>
<evidence type="ECO:0000256" key="2">
    <source>
        <dbReference type="ARBA" id="ARBA00011255"/>
    </source>
</evidence>